<feature type="transmembrane region" description="Helical" evidence="11">
    <location>
        <begin position="852"/>
        <end position="869"/>
    </location>
</feature>
<feature type="transmembrane region" description="Helical" evidence="11">
    <location>
        <begin position="748"/>
        <end position="772"/>
    </location>
</feature>
<dbReference type="Gene3D" id="2.70.150.10">
    <property type="entry name" value="Calcium-transporting ATPase, cytoplasmic transduction domain A"/>
    <property type="match status" value="1"/>
</dbReference>
<evidence type="ECO:0000256" key="11">
    <source>
        <dbReference type="SAM" id="Phobius"/>
    </source>
</evidence>
<dbReference type="RefSeq" id="WP_377466698.1">
    <property type="nucleotide sequence ID" value="NZ_JBHUOP010000003.1"/>
</dbReference>
<keyword evidence="7 11" id="KW-1133">Transmembrane helix</keyword>
<feature type="region of interest" description="Disordered" evidence="10">
    <location>
        <begin position="1"/>
        <end position="30"/>
    </location>
</feature>
<dbReference type="Gene3D" id="3.40.50.1000">
    <property type="entry name" value="HAD superfamily/HAD-like"/>
    <property type="match status" value="1"/>
</dbReference>
<dbReference type="PANTHER" id="PTHR43294">
    <property type="entry name" value="SODIUM/POTASSIUM-TRANSPORTING ATPASE SUBUNIT ALPHA"/>
    <property type="match status" value="1"/>
</dbReference>
<dbReference type="EMBL" id="JBHUOP010000003">
    <property type="protein sequence ID" value="MFD2840803.1"/>
    <property type="molecule type" value="Genomic_DNA"/>
</dbReference>
<dbReference type="SUPFAM" id="SSF81653">
    <property type="entry name" value="Calcium ATPase, transduction domain A"/>
    <property type="match status" value="1"/>
</dbReference>
<reference evidence="14" key="1">
    <citation type="journal article" date="2019" name="Int. J. Syst. Evol. Microbiol.">
        <title>The Global Catalogue of Microorganisms (GCM) 10K type strain sequencing project: providing services to taxonomists for standard genome sequencing and annotation.</title>
        <authorList>
            <consortium name="The Broad Institute Genomics Platform"/>
            <consortium name="The Broad Institute Genome Sequencing Center for Infectious Disease"/>
            <person name="Wu L."/>
            <person name="Ma J."/>
        </authorList>
    </citation>
    <scope>NUCLEOTIDE SEQUENCE [LARGE SCALE GENOMIC DNA]</scope>
    <source>
        <strain evidence="14">KCTC 33576</strain>
    </source>
</reference>
<dbReference type="InterPro" id="IPR001757">
    <property type="entry name" value="P_typ_ATPase"/>
</dbReference>
<dbReference type="InterPro" id="IPR059000">
    <property type="entry name" value="ATPase_P-type_domA"/>
</dbReference>
<evidence type="ECO:0000259" key="12">
    <source>
        <dbReference type="SMART" id="SM00831"/>
    </source>
</evidence>
<feature type="transmembrane region" description="Helical" evidence="11">
    <location>
        <begin position="820"/>
        <end position="840"/>
    </location>
</feature>
<evidence type="ECO:0000256" key="8">
    <source>
        <dbReference type="ARBA" id="ARBA00023136"/>
    </source>
</evidence>
<accession>A0ABW5XGG0</accession>
<dbReference type="InterPro" id="IPR018303">
    <property type="entry name" value="ATPase_P-typ_P_site"/>
</dbReference>
<feature type="transmembrane region" description="Helical" evidence="11">
    <location>
        <begin position="282"/>
        <end position="301"/>
    </location>
</feature>
<keyword evidence="3 11" id="KW-0812">Transmembrane</keyword>
<comment type="subcellular location">
    <subcellularLocation>
        <location evidence="1">Cell membrane</location>
        <topology evidence="1">Multi-pass membrane protein</topology>
    </subcellularLocation>
</comment>
<dbReference type="InterPro" id="IPR023214">
    <property type="entry name" value="HAD_sf"/>
</dbReference>
<evidence type="ECO:0000256" key="10">
    <source>
        <dbReference type="SAM" id="MobiDB-lite"/>
    </source>
</evidence>
<evidence type="ECO:0000256" key="5">
    <source>
        <dbReference type="ARBA" id="ARBA00022840"/>
    </source>
</evidence>
<dbReference type="SMART" id="SM00831">
    <property type="entry name" value="Cation_ATPase_N"/>
    <property type="match status" value="1"/>
</dbReference>
<evidence type="ECO:0000256" key="2">
    <source>
        <dbReference type="ARBA" id="ARBA00005675"/>
    </source>
</evidence>
<gene>
    <name evidence="13" type="ORF">ACFSYH_09490</name>
</gene>
<evidence type="ECO:0000256" key="3">
    <source>
        <dbReference type="ARBA" id="ARBA00022692"/>
    </source>
</evidence>
<dbReference type="InterPro" id="IPR044492">
    <property type="entry name" value="P_typ_ATPase_HD_dom"/>
</dbReference>
<dbReference type="Gene3D" id="3.40.1110.10">
    <property type="entry name" value="Calcium-transporting ATPase, cytoplasmic domain N"/>
    <property type="match status" value="1"/>
</dbReference>
<name>A0ABW5XGG0_9MICO</name>
<dbReference type="InterPro" id="IPR036412">
    <property type="entry name" value="HAD-like_sf"/>
</dbReference>
<keyword evidence="4" id="KW-0547">Nucleotide-binding</keyword>
<dbReference type="SFLD" id="SFLDG00002">
    <property type="entry name" value="C1.7:_P-type_atpase_like"/>
    <property type="match status" value="1"/>
</dbReference>
<evidence type="ECO:0000256" key="9">
    <source>
        <dbReference type="ARBA" id="ARBA00049360"/>
    </source>
</evidence>
<keyword evidence="8 11" id="KW-0472">Membrane</keyword>
<dbReference type="Gene3D" id="1.20.1110.10">
    <property type="entry name" value="Calcium-transporting ATPase, transmembrane domain"/>
    <property type="match status" value="1"/>
</dbReference>
<feature type="domain" description="Cation-transporting P-type ATPase N-terminal" evidence="12">
    <location>
        <begin position="41"/>
        <end position="114"/>
    </location>
</feature>
<dbReference type="InterPro" id="IPR008250">
    <property type="entry name" value="ATPase_P-typ_transduc_dom_A_sf"/>
</dbReference>
<dbReference type="PROSITE" id="PS00154">
    <property type="entry name" value="ATPASE_E1_E2"/>
    <property type="match status" value="1"/>
</dbReference>
<feature type="transmembrane region" description="Helical" evidence="11">
    <location>
        <begin position="889"/>
        <end position="910"/>
    </location>
</feature>
<dbReference type="Pfam" id="PF08282">
    <property type="entry name" value="Hydrolase_3"/>
    <property type="match status" value="1"/>
</dbReference>
<dbReference type="InterPro" id="IPR023299">
    <property type="entry name" value="ATPase_P-typ_cyto_dom_N"/>
</dbReference>
<comment type="catalytic activity">
    <reaction evidence="9">
        <text>ATP + H2O = ADP + phosphate + H(+)</text>
        <dbReference type="Rhea" id="RHEA:13065"/>
        <dbReference type="ChEBI" id="CHEBI:15377"/>
        <dbReference type="ChEBI" id="CHEBI:15378"/>
        <dbReference type="ChEBI" id="CHEBI:30616"/>
        <dbReference type="ChEBI" id="CHEBI:43474"/>
        <dbReference type="ChEBI" id="CHEBI:456216"/>
    </reaction>
</comment>
<dbReference type="SUPFAM" id="SSF56784">
    <property type="entry name" value="HAD-like"/>
    <property type="match status" value="1"/>
</dbReference>
<sequence>MTVPGPPSEHDAGTATKAPKKPRGGEPAELREDALIFAENPAHARDLSDIFDVTGTSLDGLGATDAEARLDDFGPNSTPAAPRPGLVARILEHVSDILVIILLVAAVLKAIVGDWVDFAIILVVAVVNVAVGLIQEGKAEKALDSIKSMLALTAEVKRGGRWETVDAETLVVGDVVRVRSGARIPADMRLIEAVNLQADESVLTGESDAVVKTVGTVGAGAGTGDRSNMLHSGTLVTAGTGSAIVTATGPNTEIGRIQTLMAQVEPLETPLSRQLDRLGKTLAIIVGVMAVVMVVLGLFVHDYSASETLSATIGFAVAAIPEGLPALVTITLAMGVQQMARRHAITRRLTSVEALGSVTTICSDKTGTLTKNEMTARVVVLANERFKVEGEGYDPTGALRMNGARVEFDYSRDLAHLIAAGSMCNDAQIVSDRGRWELVGAPTEGAIRVLADKANFHIPHIRHAVLPFESSHKFMATIDEFSFLSNEGSFEARETGGGRTLHAVGAPDRLLRRCAFQFSPSGETVTIDRKYWEGIVDELGAQGLRVLAICGRDLSGTPLEGATELGLYDAVGLVMYGLVGIVDPPRPEAITAIAECQRAGIDVVMITGDHSGTATAIASELGIIQDQALKNADGEPQVMVGADLDHMSATELQQAVRTVRVFARTSPEHKLRIVEALQKNDHVVAMTGDGINDAPALQKADVGVAMGIKGTEATKEAADIVLTDDNFATIEGAVEEGRRIFDNIRKSVIFLLPTNGAQSLVILIAVLFGWALPLTPAQILWVNMITAITLSLALAYEPAEPGLMDRNPRNPREGVLSKGALVHVLLVSLLIGVATLFVVWLERHLGSTVAEAQTAAVTTLTLAQLAYLFNCRFLHRSSITTDVFKGNKVVWIAALSLVLLQVAFTLLPFINSWFGSAPIGVAKWAASIGLAVAVFFVIEIGKKVQRSRLANQ</sequence>
<dbReference type="Proteomes" id="UP001597391">
    <property type="component" value="Unassembled WGS sequence"/>
</dbReference>
<dbReference type="SFLD" id="SFLDF00027">
    <property type="entry name" value="p-type_atpase"/>
    <property type="match status" value="1"/>
</dbReference>
<evidence type="ECO:0000256" key="4">
    <source>
        <dbReference type="ARBA" id="ARBA00022741"/>
    </source>
</evidence>
<dbReference type="PANTHER" id="PTHR43294:SF20">
    <property type="entry name" value="P-TYPE ATPASE"/>
    <property type="match status" value="1"/>
</dbReference>
<feature type="transmembrane region" description="Helical" evidence="11">
    <location>
        <begin position="916"/>
        <end position="938"/>
    </location>
</feature>
<evidence type="ECO:0000256" key="7">
    <source>
        <dbReference type="ARBA" id="ARBA00022989"/>
    </source>
</evidence>
<evidence type="ECO:0000313" key="14">
    <source>
        <dbReference type="Proteomes" id="UP001597391"/>
    </source>
</evidence>
<feature type="transmembrane region" description="Helical" evidence="11">
    <location>
        <begin position="313"/>
        <end position="336"/>
    </location>
</feature>
<evidence type="ECO:0000313" key="13">
    <source>
        <dbReference type="EMBL" id="MFD2840803.1"/>
    </source>
</evidence>
<protein>
    <submittedName>
        <fullName evidence="13">Cation-translocating P-type ATPase</fullName>
    </submittedName>
</protein>
<dbReference type="SFLD" id="SFLDS00003">
    <property type="entry name" value="Haloacid_Dehalogenase"/>
    <property type="match status" value="1"/>
</dbReference>
<dbReference type="Pfam" id="PF00122">
    <property type="entry name" value="E1-E2_ATPase"/>
    <property type="match status" value="1"/>
</dbReference>
<organism evidence="13 14">
    <name type="scientific">Populibacterium corticicola</name>
    <dbReference type="NCBI Taxonomy" id="1812826"/>
    <lineage>
        <taxon>Bacteria</taxon>
        <taxon>Bacillati</taxon>
        <taxon>Actinomycetota</taxon>
        <taxon>Actinomycetes</taxon>
        <taxon>Micrococcales</taxon>
        <taxon>Jonesiaceae</taxon>
        <taxon>Populibacterium</taxon>
    </lineage>
</organism>
<dbReference type="InterPro" id="IPR050510">
    <property type="entry name" value="Cation_transp_ATPase_P-type"/>
</dbReference>
<dbReference type="SUPFAM" id="SSF81660">
    <property type="entry name" value="Metal cation-transporting ATPase, ATP-binding domain N"/>
    <property type="match status" value="1"/>
</dbReference>
<keyword evidence="14" id="KW-1185">Reference proteome</keyword>
<dbReference type="InterPro" id="IPR004014">
    <property type="entry name" value="ATPase_P-typ_cation-transptr_N"/>
</dbReference>
<keyword evidence="5" id="KW-0067">ATP-binding</keyword>
<comment type="caution">
    <text evidence="13">The sequence shown here is derived from an EMBL/GenBank/DDBJ whole genome shotgun (WGS) entry which is preliminary data.</text>
</comment>
<feature type="transmembrane region" description="Helical" evidence="11">
    <location>
        <begin position="778"/>
        <end position="799"/>
    </location>
</feature>
<dbReference type="InterPro" id="IPR006068">
    <property type="entry name" value="ATPase_P-typ_cation-transptr_C"/>
</dbReference>
<comment type="similarity">
    <text evidence="2">Belongs to the cation transport ATPase (P-type) (TC 3.A.3) family. Type IIA subfamily.</text>
</comment>
<dbReference type="Pfam" id="PF00690">
    <property type="entry name" value="Cation_ATPase_N"/>
    <property type="match status" value="1"/>
</dbReference>
<keyword evidence="6" id="KW-1278">Translocase</keyword>
<proteinExistence type="inferred from homology"/>
<evidence type="ECO:0000256" key="1">
    <source>
        <dbReference type="ARBA" id="ARBA00004651"/>
    </source>
</evidence>
<dbReference type="SUPFAM" id="SSF81665">
    <property type="entry name" value="Calcium ATPase, transmembrane domain M"/>
    <property type="match status" value="1"/>
</dbReference>
<evidence type="ECO:0000256" key="6">
    <source>
        <dbReference type="ARBA" id="ARBA00022967"/>
    </source>
</evidence>
<dbReference type="PRINTS" id="PR00120">
    <property type="entry name" value="HATPASE"/>
</dbReference>
<feature type="transmembrane region" description="Helical" evidence="11">
    <location>
        <begin position="118"/>
        <end position="134"/>
    </location>
</feature>
<dbReference type="InterPro" id="IPR023298">
    <property type="entry name" value="ATPase_P-typ_TM_dom_sf"/>
</dbReference>
<dbReference type="Pfam" id="PF00689">
    <property type="entry name" value="Cation_ATPase_C"/>
    <property type="match status" value="1"/>
</dbReference>
<dbReference type="Pfam" id="PF13246">
    <property type="entry name" value="Cation_ATPase"/>
    <property type="match status" value="1"/>
</dbReference>
<dbReference type="PRINTS" id="PR00119">
    <property type="entry name" value="CATATPASE"/>
</dbReference>
<dbReference type="NCBIfam" id="TIGR01494">
    <property type="entry name" value="ATPase_P-type"/>
    <property type="match status" value="2"/>
</dbReference>